<dbReference type="STRING" id="474950.SAMN05421771_0938"/>
<evidence type="ECO:0000256" key="3">
    <source>
        <dbReference type="ARBA" id="ARBA00023098"/>
    </source>
</evidence>
<feature type="short sequence motif" description="DGA/G" evidence="4">
    <location>
        <begin position="231"/>
        <end position="233"/>
    </location>
</feature>
<sequence>MQVPGQNSGTAPRASSGDQGGSTKTANAAPGELAALAPAPPPPGPVGRKRIGLALGGGGALAMSEIGALQWFEEHHIPVDMIAGTSMGSMVGALYSTGKTIDELKVVMNDDVFNQVFRIASSYKSRSFRRREDSRELPNALTVGLKHGVSLRNSVLTDQGLNGFLDREFLRYDDQTEFNSLPIPFRALSTDLTDAKPVTFARGSLPDAVRASVSLPGVYRPFELNGHEYVDGGVLENLPTRTVRDMKADVVLAVSLPLEPVGKNDLNSILGVLARSFSVAIEANEAASRKLADVVIMPDIAGFSATDYLRTKELAQKGYEAAEKQKALLMPYALSDADWAEYLAERNAKLHGPAGTLLQVRVKAPNEDTQHVVEARFRGLLNQPVDTKKVEALLEDIRSDGRFDADYSVTYETRNEHRPVLLVTVADKKTGPPFVLVGANIEAQTGGVTRATIEGTIIDQDFLGYGSELRGHVKMGYETNLDAEYYRKLPTLFGVGDPSHPGGFFIAPRLAFTRKPYQIYDGNTRVAERLLTTFGGGGDLAWSDQRKRELRAGWEVKTISWHENIGQDTLPDVKGSAQRARIRYVYDEQDKALVPQFGIRVVSEGAYLYNAAGSVSAPQITTSVSLAHTFSKNIVILGLDGGTMFNRNVGQPYRFTLGGPMRLSASVIDQYRGTDYFLVQPAMLRRIASLPQVLGQSIYAGAVYEAGQMRGPDMRTITRQDVMFGVVAETPIGIISIGPALGDGGNQRLVFTLGKLF</sequence>
<dbReference type="InterPro" id="IPR002641">
    <property type="entry name" value="PNPLA_dom"/>
</dbReference>
<evidence type="ECO:0000256" key="1">
    <source>
        <dbReference type="ARBA" id="ARBA00022801"/>
    </source>
</evidence>
<dbReference type="GO" id="GO:0016042">
    <property type="term" value="P:lipid catabolic process"/>
    <property type="evidence" value="ECO:0007669"/>
    <property type="project" value="UniProtKB-UniRule"/>
</dbReference>
<dbReference type="PROSITE" id="PS51635">
    <property type="entry name" value="PNPLA"/>
    <property type="match status" value="1"/>
</dbReference>
<evidence type="ECO:0000313" key="7">
    <source>
        <dbReference type="EMBL" id="SFS04554.1"/>
    </source>
</evidence>
<accession>A0A1I6LM50</accession>
<organism evidence="7 8">
    <name type="scientific">Granulicella pectinivorans</name>
    <dbReference type="NCBI Taxonomy" id="474950"/>
    <lineage>
        <taxon>Bacteria</taxon>
        <taxon>Pseudomonadati</taxon>
        <taxon>Acidobacteriota</taxon>
        <taxon>Terriglobia</taxon>
        <taxon>Terriglobales</taxon>
        <taxon>Acidobacteriaceae</taxon>
        <taxon>Granulicella</taxon>
    </lineage>
</organism>
<dbReference type="PANTHER" id="PTHR14226">
    <property type="entry name" value="NEUROPATHY TARGET ESTERASE/SWISS CHEESE D.MELANOGASTER"/>
    <property type="match status" value="1"/>
</dbReference>
<evidence type="ECO:0000313" key="8">
    <source>
        <dbReference type="Proteomes" id="UP000199024"/>
    </source>
</evidence>
<dbReference type="Proteomes" id="UP000199024">
    <property type="component" value="Unassembled WGS sequence"/>
</dbReference>
<evidence type="ECO:0000259" key="6">
    <source>
        <dbReference type="PROSITE" id="PS51635"/>
    </source>
</evidence>
<comment type="caution">
    <text evidence="4">Lacks conserved residue(s) required for the propagation of feature annotation.</text>
</comment>
<keyword evidence="8" id="KW-1185">Reference proteome</keyword>
<dbReference type="EMBL" id="FOZL01000001">
    <property type="protein sequence ID" value="SFS04554.1"/>
    <property type="molecule type" value="Genomic_DNA"/>
</dbReference>
<reference evidence="7 8" key="1">
    <citation type="submission" date="2016-10" db="EMBL/GenBank/DDBJ databases">
        <authorList>
            <person name="de Groot N.N."/>
        </authorList>
    </citation>
    <scope>NUCLEOTIDE SEQUENCE [LARGE SCALE GENOMIC DNA]</scope>
    <source>
        <strain evidence="7 8">DSM 21001</strain>
    </source>
</reference>
<dbReference type="InterPro" id="IPR016035">
    <property type="entry name" value="Acyl_Trfase/lysoPLipase"/>
</dbReference>
<evidence type="ECO:0000256" key="5">
    <source>
        <dbReference type="SAM" id="MobiDB-lite"/>
    </source>
</evidence>
<feature type="active site" description="Nucleophile" evidence="4">
    <location>
        <position position="86"/>
    </location>
</feature>
<evidence type="ECO:0000256" key="4">
    <source>
        <dbReference type="PROSITE-ProRule" id="PRU01161"/>
    </source>
</evidence>
<evidence type="ECO:0000256" key="2">
    <source>
        <dbReference type="ARBA" id="ARBA00022963"/>
    </source>
</evidence>
<dbReference type="GO" id="GO:0016787">
    <property type="term" value="F:hydrolase activity"/>
    <property type="evidence" value="ECO:0007669"/>
    <property type="project" value="UniProtKB-UniRule"/>
</dbReference>
<feature type="compositionally biased region" description="Polar residues" evidence="5">
    <location>
        <begin position="1"/>
        <end position="10"/>
    </location>
</feature>
<proteinExistence type="predicted"/>
<feature type="region of interest" description="Disordered" evidence="5">
    <location>
        <begin position="1"/>
        <end position="50"/>
    </location>
</feature>
<dbReference type="AlphaFoldDB" id="A0A1I6LM50"/>
<keyword evidence="2 4" id="KW-0442">Lipid degradation</keyword>
<keyword evidence="3 4" id="KW-0443">Lipid metabolism</keyword>
<name>A0A1I6LM50_9BACT</name>
<feature type="active site" description="Proton acceptor" evidence="4">
    <location>
        <position position="231"/>
    </location>
</feature>
<feature type="domain" description="PNPLA" evidence="6">
    <location>
        <begin position="53"/>
        <end position="244"/>
    </location>
</feature>
<dbReference type="Pfam" id="PF01734">
    <property type="entry name" value="Patatin"/>
    <property type="match status" value="1"/>
</dbReference>
<dbReference type="InterPro" id="IPR050301">
    <property type="entry name" value="NTE"/>
</dbReference>
<gene>
    <name evidence="7" type="ORF">SAMN05421771_0938</name>
</gene>
<feature type="compositionally biased region" description="Low complexity" evidence="5">
    <location>
        <begin position="26"/>
        <end position="37"/>
    </location>
</feature>
<protein>
    <submittedName>
        <fullName evidence="7">NTE family protein</fullName>
    </submittedName>
</protein>
<feature type="short sequence motif" description="GXSXG" evidence="4">
    <location>
        <begin position="84"/>
        <end position="88"/>
    </location>
</feature>
<dbReference type="SUPFAM" id="SSF52151">
    <property type="entry name" value="FabD/lysophospholipase-like"/>
    <property type="match status" value="1"/>
</dbReference>
<keyword evidence="1 4" id="KW-0378">Hydrolase</keyword>
<dbReference type="Gene3D" id="3.40.1090.10">
    <property type="entry name" value="Cytosolic phospholipase A2 catalytic domain"/>
    <property type="match status" value="2"/>
</dbReference>
<dbReference type="PANTHER" id="PTHR14226:SF29">
    <property type="entry name" value="NEUROPATHY TARGET ESTERASE SWS"/>
    <property type="match status" value="1"/>
</dbReference>